<sequence>MYISFSAFIIKGLEITYVYFFKKPVYVHFYPFKKKLTHTQINILQNNIDFYRNLDTVNKNFFNHRVAAFINTYHFIGREGLTVTEEMKIILAGTYVMITFGIRNYLIDTLDKIIIYPKEYYSLLNKNYHKGEYNVGLKTVVLSWEDVKKGIEKKEDNLNLAIHEFTHALNIHGLKSRDHSAVIFYDTYLEILKYIEKPDIENKLNESNFFREYAKTNRLEFFAVILEHFFESPESFQKEFPQLYNLVKKMLNFNYIGY</sequence>
<evidence type="ECO:0000313" key="1">
    <source>
        <dbReference type="EMBL" id="UOB16807.1"/>
    </source>
</evidence>
<dbReference type="PANTHER" id="PTHR30164:SF2">
    <property type="entry name" value="PROTEIN MTFA"/>
    <property type="match status" value="1"/>
</dbReference>
<accession>A0A9E6ZX71</accession>
<organism evidence="1 2">
    <name type="scientific">Abyssalbus ytuae</name>
    <dbReference type="NCBI Taxonomy" id="2926907"/>
    <lineage>
        <taxon>Bacteria</taxon>
        <taxon>Pseudomonadati</taxon>
        <taxon>Bacteroidota</taxon>
        <taxon>Flavobacteriia</taxon>
        <taxon>Flavobacteriales</taxon>
        <taxon>Flavobacteriaceae</taxon>
        <taxon>Abyssalbus</taxon>
    </lineage>
</organism>
<proteinExistence type="predicted"/>
<dbReference type="Gene3D" id="1.10.472.150">
    <property type="entry name" value="Glucose-regulated metallo-peptidase M90, N-terminal domain"/>
    <property type="match status" value="1"/>
</dbReference>
<dbReference type="Proteomes" id="UP000831290">
    <property type="component" value="Chromosome"/>
</dbReference>
<dbReference type="InterPro" id="IPR024079">
    <property type="entry name" value="MetalloPept_cat_dom_sf"/>
</dbReference>
<dbReference type="InterPro" id="IPR010384">
    <property type="entry name" value="MtfA_fam"/>
</dbReference>
<dbReference type="Gene3D" id="3.40.390.10">
    <property type="entry name" value="Collagenase (Catalytic Domain)"/>
    <property type="match status" value="1"/>
</dbReference>
<dbReference type="PANTHER" id="PTHR30164">
    <property type="entry name" value="MTFA PEPTIDASE"/>
    <property type="match status" value="1"/>
</dbReference>
<dbReference type="CDD" id="cd20170">
    <property type="entry name" value="Peptidase_M90-like"/>
    <property type="match status" value="1"/>
</dbReference>
<dbReference type="SUPFAM" id="SSF55486">
    <property type="entry name" value="Metalloproteases ('zincins'), catalytic domain"/>
    <property type="match status" value="1"/>
</dbReference>
<evidence type="ECO:0000313" key="2">
    <source>
        <dbReference type="Proteomes" id="UP000831290"/>
    </source>
</evidence>
<protein>
    <submittedName>
        <fullName evidence="1">Zinc-dependent peptidase</fullName>
    </submittedName>
</protein>
<dbReference type="GO" id="GO:0004177">
    <property type="term" value="F:aminopeptidase activity"/>
    <property type="evidence" value="ECO:0007669"/>
    <property type="project" value="TreeGrafter"/>
</dbReference>
<dbReference type="GO" id="GO:0005829">
    <property type="term" value="C:cytosol"/>
    <property type="evidence" value="ECO:0007669"/>
    <property type="project" value="TreeGrafter"/>
</dbReference>
<dbReference type="InterPro" id="IPR042252">
    <property type="entry name" value="MtfA_N"/>
</dbReference>
<dbReference type="EMBL" id="CP094358">
    <property type="protein sequence ID" value="UOB16807.1"/>
    <property type="molecule type" value="Genomic_DNA"/>
</dbReference>
<gene>
    <name evidence="1" type="ORF">MQE35_13810</name>
</gene>
<dbReference type="Pfam" id="PF06167">
    <property type="entry name" value="Peptidase_M90"/>
    <property type="match status" value="1"/>
</dbReference>
<keyword evidence="2" id="KW-1185">Reference proteome</keyword>
<dbReference type="RefSeq" id="WP_255842045.1">
    <property type="nucleotide sequence ID" value="NZ_CP094358.1"/>
</dbReference>
<dbReference type="KEGG" id="fbm:MQE35_13810"/>
<dbReference type="AlphaFoldDB" id="A0A9E6ZX71"/>
<name>A0A9E6ZX71_9FLAO</name>
<dbReference type="GO" id="GO:0008237">
    <property type="term" value="F:metallopeptidase activity"/>
    <property type="evidence" value="ECO:0007669"/>
    <property type="project" value="InterPro"/>
</dbReference>
<reference evidence="1" key="1">
    <citation type="submission" date="2022-03" db="EMBL/GenBank/DDBJ databases">
        <title>Description of Abyssus ytuae gen. nov., sp. nov., a novel member of the family Flavobacteriaceae isolated from the sediment of Mariana Trench.</title>
        <authorList>
            <person name="Zhang J."/>
            <person name="Xu X."/>
        </authorList>
    </citation>
    <scope>NUCLEOTIDE SEQUENCE</scope>
    <source>
        <strain evidence="1">MT3330</strain>
    </source>
</reference>